<keyword evidence="4" id="KW-1185">Reference proteome</keyword>
<dbReference type="OrthoDB" id="3068749at2759"/>
<evidence type="ECO:0000259" key="2">
    <source>
        <dbReference type="PROSITE" id="PS50181"/>
    </source>
</evidence>
<reference evidence="3 4" key="1">
    <citation type="journal article" date="2020" name="ISME J.">
        <title>Uncovering the hidden diversity of litter-decomposition mechanisms in mushroom-forming fungi.</title>
        <authorList>
            <person name="Floudas D."/>
            <person name="Bentzer J."/>
            <person name="Ahren D."/>
            <person name="Johansson T."/>
            <person name="Persson P."/>
            <person name="Tunlid A."/>
        </authorList>
    </citation>
    <scope>NUCLEOTIDE SEQUENCE [LARGE SCALE GENOMIC DNA]</scope>
    <source>
        <strain evidence="3 4">CBS 175.51</strain>
    </source>
</reference>
<feature type="region of interest" description="Disordered" evidence="1">
    <location>
        <begin position="518"/>
        <end position="615"/>
    </location>
</feature>
<organism evidence="3 4">
    <name type="scientific">Ephemerocybe angulata</name>
    <dbReference type="NCBI Taxonomy" id="980116"/>
    <lineage>
        <taxon>Eukaryota</taxon>
        <taxon>Fungi</taxon>
        <taxon>Dikarya</taxon>
        <taxon>Basidiomycota</taxon>
        <taxon>Agaricomycotina</taxon>
        <taxon>Agaricomycetes</taxon>
        <taxon>Agaricomycetidae</taxon>
        <taxon>Agaricales</taxon>
        <taxon>Agaricineae</taxon>
        <taxon>Psathyrellaceae</taxon>
        <taxon>Ephemerocybe</taxon>
    </lineage>
</organism>
<evidence type="ECO:0000313" key="4">
    <source>
        <dbReference type="Proteomes" id="UP000541558"/>
    </source>
</evidence>
<dbReference type="Gene3D" id="1.20.1280.50">
    <property type="match status" value="1"/>
</dbReference>
<comment type="caution">
    <text evidence="3">The sequence shown here is derived from an EMBL/GenBank/DDBJ whole genome shotgun (WGS) entry which is preliminary data.</text>
</comment>
<accession>A0A8H5CHY3</accession>
<proteinExistence type="predicted"/>
<protein>
    <recommendedName>
        <fullName evidence="2">F-box domain-containing protein</fullName>
    </recommendedName>
</protein>
<feature type="compositionally biased region" description="Acidic residues" evidence="1">
    <location>
        <begin position="543"/>
        <end position="578"/>
    </location>
</feature>
<dbReference type="SMART" id="SM00256">
    <property type="entry name" value="FBOX"/>
    <property type="match status" value="1"/>
</dbReference>
<dbReference type="CDD" id="cd09917">
    <property type="entry name" value="F-box_SF"/>
    <property type="match status" value="1"/>
</dbReference>
<dbReference type="EMBL" id="JAACJK010000001">
    <property type="protein sequence ID" value="KAF5342050.1"/>
    <property type="molecule type" value="Genomic_DNA"/>
</dbReference>
<sequence>MPPKDLASLPVELLSLILQELGLEDIFNARQVCRSMHTASCARQVWSSLVLKSLGQSLPRPFFLPKPLQECSSLDIENSIRRWEADWTPKSPVQTARRPVIRGGKVDPLPRCLSICMVPGGQFVLAGLVDGSVWSFDISDDWTSTSSVEAKLLIPSSFPPSEGAGGAIDVLLAIDYISEEALGPNQDACYLSQFNLAVIACPTRSESSNTVGVWRVHLSQPTSELPSGRQAMRLGEHLSSFKDSKAAFLYGASLLGKDLAYSMESPPAGCTVIVNWEEARGKTEGDELLRWYIDRAVRTVHLLPGDRILVVDGNFIGIVNWRLRWPTSTLSPGRQELRPIHYPWSRVLKSQVSGISISPPLILQGTARLVVPTFHEAFSLIIPIDNYDLEAIRFQSLLKAEFGFACNQKQLVFGHRRAVGMEDYRGKHFLSAAQYRFPGETTAPYSPKFQWQPHDTFDPTSTNFNFTTHLLYDQYTNRIVQTDHRMSYFIMVSSYASHTVDPGKSSVLSSEIQKIGSAPWYNGESESEVGSGSSEEGKGEEKEGGDEEEGEEETGEEREEEETNSDDDDAPSVVEDTTDDKNGDDEKLDSGFDEGVLSDRGESNALVDEDTEESE</sequence>
<feature type="domain" description="F-box" evidence="2">
    <location>
        <begin position="3"/>
        <end position="49"/>
    </location>
</feature>
<dbReference type="Pfam" id="PF12937">
    <property type="entry name" value="F-box-like"/>
    <property type="match status" value="1"/>
</dbReference>
<dbReference type="Proteomes" id="UP000541558">
    <property type="component" value="Unassembled WGS sequence"/>
</dbReference>
<name>A0A8H5CHY3_9AGAR</name>
<feature type="compositionally biased region" description="Basic and acidic residues" evidence="1">
    <location>
        <begin position="579"/>
        <end position="590"/>
    </location>
</feature>
<dbReference type="AlphaFoldDB" id="A0A8H5CHY3"/>
<gene>
    <name evidence="3" type="ORF">D9611_001961</name>
</gene>
<dbReference type="InterPro" id="IPR001810">
    <property type="entry name" value="F-box_dom"/>
</dbReference>
<evidence type="ECO:0000313" key="3">
    <source>
        <dbReference type="EMBL" id="KAF5342050.1"/>
    </source>
</evidence>
<evidence type="ECO:0000256" key="1">
    <source>
        <dbReference type="SAM" id="MobiDB-lite"/>
    </source>
</evidence>
<dbReference type="SUPFAM" id="SSF81383">
    <property type="entry name" value="F-box domain"/>
    <property type="match status" value="1"/>
</dbReference>
<dbReference type="InterPro" id="IPR036047">
    <property type="entry name" value="F-box-like_dom_sf"/>
</dbReference>
<dbReference type="PROSITE" id="PS50181">
    <property type="entry name" value="FBOX"/>
    <property type="match status" value="1"/>
</dbReference>